<dbReference type="KEGG" id="nsm:JO391_13815"/>
<evidence type="ECO:0000313" key="3">
    <source>
        <dbReference type="EMBL" id="QYZ68834.1"/>
    </source>
</evidence>
<protein>
    <submittedName>
        <fullName evidence="3">Uncharacterized protein</fullName>
    </submittedName>
</protein>
<feature type="compositionally biased region" description="Basic and acidic residues" evidence="1">
    <location>
        <begin position="92"/>
        <end position="109"/>
    </location>
</feature>
<sequence length="109" mass="12447">MLRKIISLYKAVFLIMCGLMLASALGFGFYGMIEGQTSRHRWDGVSLMVGGALFVLMLAGNFALVLENNELLRRIAEQGEREQHPSQTQRPNRPEQRSEPMLRRREPTL</sequence>
<evidence type="ECO:0000313" key="4">
    <source>
        <dbReference type="Proteomes" id="UP000826300"/>
    </source>
</evidence>
<keyword evidence="2" id="KW-0812">Transmembrane</keyword>
<reference evidence="3" key="1">
    <citation type="submission" date="2021-02" db="EMBL/GenBank/DDBJ databases">
        <title>Rhodobacter shimadae sp. nov., an aerobic anoxygenic phototrophic bacterium isolated from a hot spring.</title>
        <authorList>
            <person name="Muramatsu S."/>
            <person name="Haruta S."/>
            <person name="Hirose S."/>
            <person name="Hanada S."/>
        </authorList>
    </citation>
    <scope>NUCLEOTIDE SEQUENCE</scope>
    <source>
        <strain evidence="3">N10</strain>
    </source>
</reference>
<organism evidence="3 4">
    <name type="scientific">Neotabrizicola shimadae</name>
    <dbReference type="NCBI Taxonomy" id="2807096"/>
    <lineage>
        <taxon>Bacteria</taxon>
        <taxon>Pseudomonadati</taxon>
        <taxon>Pseudomonadota</taxon>
        <taxon>Alphaproteobacteria</taxon>
        <taxon>Rhodobacterales</taxon>
        <taxon>Paracoccaceae</taxon>
        <taxon>Neotabrizicola</taxon>
    </lineage>
</organism>
<keyword evidence="2" id="KW-1133">Transmembrane helix</keyword>
<accession>A0A8G1ECY8</accession>
<keyword evidence="2" id="KW-0472">Membrane</keyword>
<feature type="region of interest" description="Disordered" evidence="1">
    <location>
        <begin position="76"/>
        <end position="109"/>
    </location>
</feature>
<gene>
    <name evidence="3" type="ORF">JO391_13815</name>
</gene>
<dbReference type="RefSeq" id="WP_220661054.1">
    <property type="nucleotide sequence ID" value="NZ_CP069370.1"/>
</dbReference>
<keyword evidence="4" id="KW-1185">Reference proteome</keyword>
<evidence type="ECO:0000256" key="2">
    <source>
        <dbReference type="SAM" id="Phobius"/>
    </source>
</evidence>
<dbReference type="EMBL" id="CP069370">
    <property type="protein sequence ID" value="QYZ68834.1"/>
    <property type="molecule type" value="Genomic_DNA"/>
</dbReference>
<feature type="transmembrane region" description="Helical" evidence="2">
    <location>
        <begin position="45"/>
        <end position="66"/>
    </location>
</feature>
<evidence type="ECO:0000256" key="1">
    <source>
        <dbReference type="SAM" id="MobiDB-lite"/>
    </source>
</evidence>
<feature type="transmembrane region" description="Helical" evidence="2">
    <location>
        <begin position="12"/>
        <end position="33"/>
    </location>
</feature>
<name>A0A8G1ECY8_9RHOB</name>
<dbReference type="AlphaFoldDB" id="A0A8G1ECY8"/>
<dbReference type="Proteomes" id="UP000826300">
    <property type="component" value="Chromosome"/>
</dbReference>
<proteinExistence type="predicted"/>